<evidence type="ECO:0000256" key="1">
    <source>
        <dbReference type="SAM" id="Coils"/>
    </source>
</evidence>
<dbReference type="EMBL" id="JAPFRF010000008">
    <property type="protein sequence ID" value="KAJ7324494.1"/>
    <property type="molecule type" value="Genomic_DNA"/>
</dbReference>
<dbReference type="AlphaFoldDB" id="A0A9Q1AZP6"/>
<proteinExistence type="predicted"/>
<feature type="coiled-coil region" evidence="1">
    <location>
        <begin position="365"/>
        <end position="450"/>
    </location>
</feature>
<evidence type="ECO:0000313" key="3">
    <source>
        <dbReference type="Proteomes" id="UP001142489"/>
    </source>
</evidence>
<dbReference type="PANTHER" id="PTHR34649:SF1">
    <property type="entry name" value="CILIA- AND FLAGELLA-ASSOCIATED PROTEIN 99"/>
    <property type="match status" value="1"/>
</dbReference>
<name>A0A9Q1AZP6_9SAUR</name>
<reference evidence="2" key="1">
    <citation type="journal article" date="2023" name="DNA Res.">
        <title>Chromosome-level genome assembly of Phrynocephalus forsythii using third-generation DNA sequencing and Hi-C analysis.</title>
        <authorList>
            <person name="Qi Y."/>
            <person name="Zhao W."/>
            <person name="Zhao Y."/>
            <person name="Niu C."/>
            <person name="Cao S."/>
            <person name="Zhang Y."/>
        </authorList>
    </citation>
    <scope>NUCLEOTIDE SEQUENCE</scope>
    <source>
        <tissue evidence="2">Muscle</tissue>
    </source>
</reference>
<dbReference type="OrthoDB" id="10262255at2759"/>
<accession>A0A9Q1AZP6</accession>
<keyword evidence="1" id="KW-0175">Coiled coil</keyword>
<protein>
    <recommendedName>
        <fullName evidence="4">Cilia- and flagella-associated protein 99</fullName>
    </recommendedName>
</protein>
<organism evidence="2 3">
    <name type="scientific">Phrynocephalus forsythii</name>
    <dbReference type="NCBI Taxonomy" id="171643"/>
    <lineage>
        <taxon>Eukaryota</taxon>
        <taxon>Metazoa</taxon>
        <taxon>Chordata</taxon>
        <taxon>Craniata</taxon>
        <taxon>Vertebrata</taxon>
        <taxon>Euteleostomi</taxon>
        <taxon>Lepidosauria</taxon>
        <taxon>Squamata</taxon>
        <taxon>Bifurcata</taxon>
        <taxon>Unidentata</taxon>
        <taxon>Episquamata</taxon>
        <taxon>Toxicofera</taxon>
        <taxon>Iguania</taxon>
        <taxon>Acrodonta</taxon>
        <taxon>Agamidae</taxon>
        <taxon>Agaminae</taxon>
        <taxon>Phrynocephalus</taxon>
    </lineage>
</organism>
<dbReference type="PANTHER" id="PTHR34649">
    <property type="entry name" value="CILIA- AND FLAGELLA-ASSOCIATED PROTEIN 99"/>
    <property type="match status" value="1"/>
</dbReference>
<sequence length="661" mass="78049">MEMDGYWRDLQVVVKQLNQFSPEIKNTEHFLDKSAKILQDIKLTDETFVLDTLSGCIQYKSLLDVVVNAFYIRDGKHCLQSERNMYVVVCYLAIFLLEELGLQQFSKIIKSMDTAKICKFLRFLFNTMNLNTWIKDEWSHLYDSIYVNDNWIKPLQRWQPKVQQLVDQLDEKLDKLTVTSTSKITEPKEFHLTVPNPRPVLIPEVIPQLEKVKPVPANTYKPPRLKKHLEEIKLKNRHKAQKLLLEANISQFSCAAPKVDCEGHITKDIPVHVKRFRAQRIKEKTNNVPVKLNAAAILREGVLYQRKVEEELNRTEHLLRGARDISEFLEWQKQMNRKDLDQQLTAEECRRLQGKLSYKEAILARQELIQEKKKKAEHMREQKAEMSHQCMERHLQEMKEKEKMVQQVVEGHKNVKQARTKLQKYKRQIVQEVADESQEILNRALKEEEEIFRKRCELTQQIRAIEYVPSLKEKFIDLTQTPNHGVFGEMSIVELQERLALLKEAQKKAEQEKRDMIIHEKYAKEQLLLNTLEQISMFREQYGRAAALKQEQKKTKTPFRESILKNEEVLNLQKKLEEKSTEHKVQAECLKSITVPFKERSTRSWKSEKKSQQEDHWKNLEESRQRQFKMLQHGFISRAVAQKMIANEAMKNGTNACILRS</sequence>
<evidence type="ECO:0000313" key="2">
    <source>
        <dbReference type="EMBL" id="KAJ7324494.1"/>
    </source>
</evidence>
<comment type="caution">
    <text evidence="2">The sequence shown here is derived from an EMBL/GenBank/DDBJ whole genome shotgun (WGS) entry which is preliminary data.</text>
</comment>
<evidence type="ECO:0008006" key="4">
    <source>
        <dbReference type="Google" id="ProtNLM"/>
    </source>
</evidence>
<dbReference type="InterPro" id="IPR039341">
    <property type="entry name" value="CFAP99"/>
</dbReference>
<dbReference type="Proteomes" id="UP001142489">
    <property type="component" value="Unassembled WGS sequence"/>
</dbReference>
<gene>
    <name evidence="2" type="ORF">JRQ81_017514</name>
</gene>
<keyword evidence="3" id="KW-1185">Reference proteome</keyword>